<proteinExistence type="inferred from homology"/>
<name>A0A2H0RJW9_9BACT</name>
<dbReference type="Gene3D" id="3.30.70.1050">
    <property type="entry name" value="Trigger factor ribosome-binding domain"/>
    <property type="match status" value="1"/>
</dbReference>
<dbReference type="Proteomes" id="UP000230833">
    <property type="component" value="Unassembled WGS sequence"/>
</dbReference>
<dbReference type="GO" id="GO:0044183">
    <property type="term" value="F:protein folding chaperone"/>
    <property type="evidence" value="ECO:0007669"/>
    <property type="project" value="TreeGrafter"/>
</dbReference>
<dbReference type="GO" id="GO:0051083">
    <property type="term" value="P:'de novo' cotranslational protein folding"/>
    <property type="evidence" value="ECO:0007669"/>
    <property type="project" value="TreeGrafter"/>
</dbReference>
<evidence type="ECO:0000256" key="5">
    <source>
        <dbReference type="ARBA" id="ARBA00016902"/>
    </source>
</evidence>
<feature type="domain" description="Trigger factor ribosome-binding bacterial" evidence="11">
    <location>
        <begin position="7"/>
        <end position="149"/>
    </location>
</feature>
<dbReference type="GO" id="GO:0043022">
    <property type="term" value="F:ribosome binding"/>
    <property type="evidence" value="ECO:0007669"/>
    <property type="project" value="TreeGrafter"/>
</dbReference>
<dbReference type="InterPro" id="IPR005215">
    <property type="entry name" value="Trig_fac"/>
</dbReference>
<evidence type="ECO:0000256" key="3">
    <source>
        <dbReference type="ARBA" id="ARBA00005464"/>
    </source>
</evidence>
<evidence type="ECO:0000313" key="13">
    <source>
        <dbReference type="EMBL" id="PIR46757.1"/>
    </source>
</evidence>
<evidence type="ECO:0000256" key="9">
    <source>
        <dbReference type="ARBA" id="ARBA00029986"/>
    </source>
</evidence>
<comment type="subcellular location">
    <subcellularLocation>
        <location evidence="2">Cytoplasm</location>
    </subcellularLocation>
</comment>
<dbReference type="SUPFAM" id="SSF102735">
    <property type="entry name" value="Trigger factor ribosome-binding domain"/>
    <property type="match status" value="1"/>
</dbReference>
<dbReference type="Pfam" id="PF05698">
    <property type="entry name" value="Trigger_C"/>
    <property type="match status" value="1"/>
</dbReference>
<dbReference type="AlphaFoldDB" id="A0A2H0RJW9"/>
<dbReference type="InterPro" id="IPR037041">
    <property type="entry name" value="Trigger_fac_C_sf"/>
</dbReference>
<dbReference type="Pfam" id="PF05697">
    <property type="entry name" value="Trigger_N"/>
    <property type="match status" value="1"/>
</dbReference>
<evidence type="ECO:0000313" key="14">
    <source>
        <dbReference type="Proteomes" id="UP000230833"/>
    </source>
</evidence>
<evidence type="ECO:0000256" key="2">
    <source>
        <dbReference type="ARBA" id="ARBA00004496"/>
    </source>
</evidence>
<comment type="caution">
    <text evidence="13">The sequence shown here is derived from an EMBL/GenBank/DDBJ whole genome shotgun (WGS) entry which is preliminary data.</text>
</comment>
<dbReference type="EC" id="5.2.1.8" evidence="4"/>
<dbReference type="Gene3D" id="1.10.3120.10">
    <property type="entry name" value="Trigger factor, C-terminal domain"/>
    <property type="match status" value="1"/>
</dbReference>
<dbReference type="GO" id="GO:0005737">
    <property type="term" value="C:cytoplasm"/>
    <property type="evidence" value="ECO:0007669"/>
    <property type="project" value="UniProtKB-SubCell"/>
</dbReference>
<evidence type="ECO:0000256" key="7">
    <source>
        <dbReference type="ARBA" id="ARBA00023186"/>
    </source>
</evidence>
<organism evidence="13 14">
    <name type="scientific">Candidatus Vogelbacteria bacterium CG10_big_fil_rev_8_21_14_0_10_45_14</name>
    <dbReference type="NCBI Taxonomy" id="1975042"/>
    <lineage>
        <taxon>Bacteria</taxon>
        <taxon>Candidatus Vogeliibacteriota</taxon>
    </lineage>
</organism>
<dbReference type="InterPro" id="IPR036611">
    <property type="entry name" value="Trigger_fac_ribosome-bd_sf"/>
</dbReference>
<sequence>MSNVQSTTLKNLPDCEVEIAGIITKEEQDAFRPAVLKEFGRKIVIPGFRKGHVPENLLVEKIGEESIASECIERAMSTKYAEIVVEHGISPIDRPHITLSEGEGAVTFTMRTAVFPEINLPDYKEIARSKSKEGVLAVTDGDVENVLKDMQKMRAGEEETGSGKEMIDQKTKDEPPLPALDDAFAKSFGPFNGMEEFRKKLRENLVLENTRRAKEKHRITILDEILTKVQDPIPTVLIERELDIILSEMKSPVEKAGMEFADYLKHIKKSEDELREELRDGAKKRTTAKLVMRKIAETEHLAPDEMSVSREVAKLLAEYEGADEARAHDYVTEILTNDRVLQFLEEQSNNELVGTS</sequence>
<evidence type="ECO:0000256" key="1">
    <source>
        <dbReference type="ARBA" id="ARBA00000971"/>
    </source>
</evidence>
<accession>A0A2H0RJW9</accession>
<evidence type="ECO:0000259" key="11">
    <source>
        <dbReference type="Pfam" id="PF05697"/>
    </source>
</evidence>
<feature type="domain" description="Trigger factor C-terminal" evidence="12">
    <location>
        <begin position="194"/>
        <end position="331"/>
    </location>
</feature>
<dbReference type="GO" id="GO:0003755">
    <property type="term" value="F:peptidyl-prolyl cis-trans isomerase activity"/>
    <property type="evidence" value="ECO:0007669"/>
    <property type="project" value="UniProtKB-KW"/>
</dbReference>
<evidence type="ECO:0000256" key="6">
    <source>
        <dbReference type="ARBA" id="ARBA00023110"/>
    </source>
</evidence>
<reference evidence="13 14" key="1">
    <citation type="submission" date="2017-09" db="EMBL/GenBank/DDBJ databases">
        <title>Depth-based differentiation of microbial function through sediment-hosted aquifers and enrichment of novel symbionts in the deep terrestrial subsurface.</title>
        <authorList>
            <person name="Probst A.J."/>
            <person name="Ladd B."/>
            <person name="Jarett J.K."/>
            <person name="Geller-Mcgrath D.E."/>
            <person name="Sieber C.M."/>
            <person name="Emerson J.B."/>
            <person name="Anantharaman K."/>
            <person name="Thomas B.C."/>
            <person name="Malmstrom R."/>
            <person name="Stieglmeier M."/>
            <person name="Klingl A."/>
            <person name="Woyke T."/>
            <person name="Ryan C.M."/>
            <person name="Banfield J.F."/>
        </authorList>
    </citation>
    <scope>NUCLEOTIDE SEQUENCE [LARGE SCALE GENOMIC DNA]</scope>
    <source>
        <strain evidence="13">CG10_big_fil_rev_8_21_14_0_10_45_14</strain>
    </source>
</reference>
<keyword evidence="6" id="KW-0697">Rotamase</keyword>
<dbReference type="InterPro" id="IPR008880">
    <property type="entry name" value="Trigger_fac_C"/>
</dbReference>
<gene>
    <name evidence="13" type="ORF">COV07_02740</name>
</gene>
<comment type="similarity">
    <text evidence="3">Belongs to the FKBP-type PPIase family. Tig subfamily.</text>
</comment>
<protein>
    <recommendedName>
        <fullName evidence="5">Trigger factor</fullName>
        <ecNumber evidence="4">5.2.1.8</ecNumber>
    </recommendedName>
    <alternativeName>
        <fullName evidence="9">PPIase</fullName>
    </alternativeName>
</protein>
<dbReference type="PANTHER" id="PTHR30560:SF3">
    <property type="entry name" value="TRIGGER FACTOR-LIKE PROTEIN TIG, CHLOROPLASTIC"/>
    <property type="match status" value="1"/>
</dbReference>
<evidence type="ECO:0000256" key="4">
    <source>
        <dbReference type="ARBA" id="ARBA00013194"/>
    </source>
</evidence>
<keyword evidence="7" id="KW-0143">Chaperone</keyword>
<dbReference type="GO" id="GO:0043335">
    <property type="term" value="P:protein unfolding"/>
    <property type="evidence" value="ECO:0007669"/>
    <property type="project" value="TreeGrafter"/>
</dbReference>
<dbReference type="InterPro" id="IPR027304">
    <property type="entry name" value="Trigger_fact/SurA_dom_sf"/>
</dbReference>
<comment type="catalytic activity">
    <reaction evidence="1">
        <text>[protein]-peptidylproline (omega=180) = [protein]-peptidylproline (omega=0)</text>
        <dbReference type="Rhea" id="RHEA:16237"/>
        <dbReference type="Rhea" id="RHEA-COMP:10747"/>
        <dbReference type="Rhea" id="RHEA-COMP:10748"/>
        <dbReference type="ChEBI" id="CHEBI:83833"/>
        <dbReference type="ChEBI" id="CHEBI:83834"/>
        <dbReference type="EC" id="5.2.1.8"/>
    </reaction>
</comment>
<dbReference type="InterPro" id="IPR008881">
    <property type="entry name" value="Trigger_fac_ribosome-bd_bac"/>
</dbReference>
<keyword evidence="8" id="KW-0413">Isomerase</keyword>
<evidence type="ECO:0000256" key="10">
    <source>
        <dbReference type="SAM" id="MobiDB-lite"/>
    </source>
</evidence>
<dbReference type="SUPFAM" id="SSF109998">
    <property type="entry name" value="Triger factor/SurA peptide-binding domain-like"/>
    <property type="match status" value="1"/>
</dbReference>
<dbReference type="GO" id="GO:0015031">
    <property type="term" value="P:protein transport"/>
    <property type="evidence" value="ECO:0007669"/>
    <property type="project" value="InterPro"/>
</dbReference>
<dbReference type="PANTHER" id="PTHR30560">
    <property type="entry name" value="TRIGGER FACTOR CHAPERONE AND PEPTIDYL-PROLYL CIS/TRANS ISOMERASE"/>
    <property type="match status" value="1"/>
</dbReference>
<feature type="region of interest" description="Disordered" evidence="10">
    <location>
        <begin position="154"/>
        <end position="174"/>
    </location>
</feature>
<evidence type="ECO:0000259" key="12">
    <source>
        <dbReference type="Pfam" id="PF05698"/>
    </source>
</evidence>
<dbReference type="EMBL" id="PCYL01000029">
    <property type="protein sequence ID" value="PIR46757.1"/>
    <property type="molecule type" value="Genomic_DNA"/>
</dbReference>
<evidence type="ECO:0000256" key="8">
    <source>
        <dbReference type="ARBA" id="ARBA00023235"/>
    </source>
</evidence>